<dbReference type="EMBL" id="CP014671">
    <property type="protein sequence ID" value="ANX03828.1"/>
    <property type="molecule type" value="Genomic_DNA"/>
</dbReference>
<keyword evidence="3" id="KW-1185">Reference proteome</keyword>
<protein>
    <recommendedName>
        <fullName evidence="4">NAD-dependent epimerase/dehydratase domain-containing protein</fullName>
    </recommendedName>
</protein>
<feature type="compositionally biased region" description="Basic and acidic residues" evidence="1">
    <location>
        <begin position="148"/>
        <end position="162"/>
    </location>
</feature>
<proteinExistence type="predicted"/>
<evidence type="ECO:0008006" key="4">
    <source>
        <dbReference type="Google" id="ProtNLM"/>
    </source>
</evidence>
<dbReference type="Proteomes" id="UP000092952">
    <property type="component" value="Chromosome"/>
</dbReference>
<gene>
    <name evidence="2" type="ORF">PG2T_06210</name>
</gene>
<dbReference type="Gene3D" id="3.90.25.10">
    <property type="entry name" value="UDP-galactose 4-epimerase, domain 1"/>
    <property type="match status" value="1"/>
</dbReference>
<dbReference type="Gene3D" id="3.40.50.720">
    <property type="entry name" value="NAD(P)-binding Rossmann-like Domain"/>
    <property type="match status" value="2"/>
</dbReference>
<dbReference type="KEGG" id="gbi:PG2T_06210"/>
<name>A0A1B1YSL5_9GAMM</name>
<evidence type="ECO:0000313" key="2">
    <source>
        <dbReference type="EMBL" id="ANX03828.1"/>
    </source>
</evidence>
<accession>A0A1B1YSL5</accession>
<dbReference type="STRING" id="1810504.PG2T_06210"/>
<reference evidence="3" key="1">
    <citation type="submission" date="2016-03" db="EMBL/GenBank/DDBJ databases">
        <title>Complete genome sequence of Solimmundus cernigliae, representing a novel lineage of polycyclic aromatic hydrocarbon degraders within the Gammaproteobacteria.</title>
        <authorList>
            <person name="Singleton D.R."/>
            <person name="Dickey A.N."/>
            <person name="Scholl E.H."/>
            <person name="Wright F.A."/>
            <person name="Aitken M.D."/>
        </authorList>
    </citation>
    <scope>NUCLEOTIDE SEQUENCE [LARGE SCALE GENOMIC DNA]</scope>
    <source>
        <strain evidence="3">TR3.2</strain>
    </source>
</reference>
<feature type="region of interest" description="Disordered" evidence="1">
    <location>
        <begin position="83"/>
        <end position="104"/>
    </location>
</feature>
<organism evidence="2 3">
    <name type="scientific">Immundisolibacter cernigliae</name>
    <dbReference type="NCBI Taxonomy" id="1810504"/>
    <lineage>
        <taxon>Bacteria</taxon>
        <taxon>Pseudomonadati</taxon>
        <taxon>Pseudomonadota</taxon>
        <taxon>Gammaproteobacteria</taxon>
        <taxon>Immundisolibacterales</taxon>
        <taxon>Immundisolibacteraceae</taxon>
        <taxon>Immundisolibacter</taxon>
    </lineage>
</organism>
<evidence type="ECO:0000256" key="1">
    <source>
        <dbReference type="SAM" id="MobiDB-lite"/>
    </source>
</evidence>
<dbReference type="InParanoid" id="A0A1B1YSL5"/>
<feature type="region of interest" description="Disordered" evidence="1">
    <location>
        <begin position="118"/>
        <end position="162"/>
    </location>
</feature>
<dbReference type="OrthoDB" id="9803010at2"/>
<evidence type="ECO:0000313" key="3">
    <source>
        <dbReference type="Proteomes" id="UP000092952"/>
    </source>
</evidence>
<dbReference type="AlphaFoldDB" id="A0A1B1YSL5"/>
<dbReference type="RefSeq" id="WP_068803508.1">
    <property type="nucleotide sequence ID" value="NZ_CP014671.1"/>
</dbReference>
<sequence length="162" mass="17824">MAILATGGAGFSGSNFVLDWLAQLDEPLVNLGERTCAGKRETLASQQGDACHVFVQRGRGARGLPEPAKAAFRLRVSTDEVYGSSHKTQITPATDRPAHGQRHTIDAREIERELSRRPAETFEAGTRKTVQWHLGHRERAQRVQGGANRERVSQHYGEEVAA</sequence>